<comment type="caution">
    <text evidence="1">The sequence shown here is derived from an EMBL/GenBank/DDBJ whole genome shotgun (WGS) entry which is preliminary data.</text>
</comment>
<reference evidence="1 2" key="1">
    <citation type="submission" date="2024-03" db="EMBL/GenBank/DDBJ databases">
        <title>Bacilli Hybrid Assemblies.</title>
        <authorList>
            <person name="Kovac J."/>
        </authorList>
    </citation>
    <scope>NUCLEOTIDE SEQUENCE [LARGE SCALE GENOMIC DNA]</scope>
    <source>
        <strain evidence="1 2">FSL M8-0022</strain>
    </source>
</reference>
<organism evidence="1 2">
    <name type="scientific">Caldifermentibacillus hisashii</name>
    <dbReference type="NCBI Taxonomy" id="996558"/>
    <lineage>
        <taxon>Bacteria</taxon>
        <taxon>Bacillati</taxon>
        <taxon>Bacillota</taxon>
        <taxon>Bacilli</taxon>
        <taxon>Bacillales</taxon>
        <taxon>Bacillaceae</taxon>
        <taxon>Caldifermentibacillus</taxon>
    </lineage>
</organism>
<dbReference type="Proteomes" id="UP001459714">
    <property type="component" value="Unassembled WGS sequence"/>
</dbReference>
<gene>
    <name evidence="1" type="ORF">NST17_20975</name>
</gene>
<dbReference type="RefSeq" id="WP_342021215.1">
    <property type="nucleotide sequence ID" value="NZ_JBBYAK010000003.1"/>
</dbReference>
<name>A0ABU9K4F2_9BACI</name>
<evidence type="ECO:0000313" key="2">
    <source>
        <dbReference type="Proteomes" id="UP001459714"/>
    </source>
</evidence>
<protein>
    <recommendedName>
        <fullName evidence="3">CRISPR-associated protein</fullName>
    </recommendedName>
</protein>
<accession>A0ABU9K4F2</accession>
<evidence type="ECO:0008006" key="3">
    <source>
        <dbReference type="Google" id="ProtNLM"/>
    </source>
</evidence>
<evidence type="ECO:0000313" key="1">
    <source>
        <dbReference type="EMBL" id="MEL3959630.1"/>
    </source>
</evidence>
<proteinExistence type="predicted"/>
<sequence length="291" mass="33762">MNEWETRIKQYDLLNKQSLEILIYLATPIVFPLENIHLDSLLTEVVARELFGHDIDRWQNQDKHVPIPLPLEKTKGKYPIWKASVAFCSPKAREHQDFWVKRTNDEFSGYSSQKIVWPAGVIGENVAKQLGYEVHLEKPTGPANNPARGGFKSYFEPRNLLTTEYLIFHANGNKPEIIRLLSKLKNIGKKTAIGFGKVKKVVVTEIEKDYSLFTPDQKPARVLPVEDFPKVKARMIASRVTAPYWSKRNMVICYAPASSLPKWQWDVYGQHKPTFEEIWFEENVDEDWFDE</sequence>
<dbReference type="EMBL" id="JBBYAK010000003">
    <property type="protein sequence ID" value="MEL3959630.1"/>
    <property type="molecule type" value="Genomic_DNA"/>
</dbReference>
<keyword evidence="2" id="KW-1185">Reference proteome</keyword>